<dbReference type="GO" id="GO:0006508">
    <property type="term" value="P:proteolysis"/>
    <property type="evidence" value="ECO:0007669"/>
    <property type="project" value="UniProtKB-KW"/>
</dbReference>
<accession>A0A5B6ZMV5</accession>
<organism evidence="7">
    <name type="scientific">Davidia involucrata</name>
    <name type="common">Dove tree</name>
    <dbReference type="NCBI Taxonomy" id="16924"/>
    <lineage>
        <taxon>Eukaryota</taxon>
        <taxon>Viridiplantae</taxon>
        <taxon>Streptophyta</taxon>
        <taxon>Embryophyta</taxon>
        <taxon>Tracheophyta</taxon>
        <taxon>Spermatophyta</taxon>
        <taxon>Magnoliopsida</taxon>
        <taxon>eudicotyledons</taxon>
        <taxon>Gunneridae</taxon>
        <taxon>Pentapetalae</taxon>
        <taxon>asterids</taxon>
        <taxon>Cornales</taxon>
        <taxon>Nyssaceae</taxon>
        <taxon>Davidia</taxon>
    </lineage>
</organism>
<name>A0A5B6ZMV5_DAVIN</name>
<dbReference type="InterPro" id="IPR003653">
    <property type="entry name" value="Peptidase_C48_C"/>
</dbReference>
<keyword evidence="3 7" id="KW-0378">Hydrolase</keyword>
<feature type="compositionally biased region" description="Basic and acidic residues" evidence="5">
    <location>
        <begin position="99"/>
        <end position="109"/>
    </location>
</feature>
<evidence type="ECO:0000256" key="1">
    <source>
        <dbReference type="ARBA" id="ARBA00005234"/>
    </source>
</evidence>
<dbReference type="Gene3D" id="1.10.418.20">
    <property type="match status" value="1"/>
</dbReference>
<feature type="region of interest" description="Disordered" evidence="5">
    <location>
        <begin position="1"/>
        <end position="58"/>
    </location>
</feature>
<dbReference type="SUPFAM" id="SSF54001">
    <property type="entry name" value="Cysteine proteinases"/>
    <property type="match status" value="1"/>
</dbReference>
<feature type="region of interest" description="Disordered" evidence="5">
    <location>
        <begin position="180"/>
        <end position="207"/>
    </location>
</feature>
<dbReference type="AlphaFoldDB" id="A0A5B6ZMV5"/>
<feature type="region of interest" description="Disordered" evidence="5">
    <location>
        <begin position="99"/>
        <end position="138"/>
    </location>
</feature>
<dbReference type="GO" id="GO:0008234">
    <property type="term" value="F:cysteine-type peptidase activity"/>
    <property type="evidence" value="ECO:0007669"/>
    <property type="project" value="UniProtKB-KW"/>
</dbReference>
<sequence length="607" mass="70467">MEEEKKRKTPIDLDWEKLLPSRDEEPPPVLVVTTSGREPSAMSGEQFQQSWMEEELSRMGDKELNDSIFRHRRNVETLGPKLPDKGEKLKATLKCLEDERERRESRRMEEDDDGCEKPMQSNNPSFISASDGFRQEAPSSLLPSQSAFASCFCRKLEENQTDCRTVNAFENELSTLNRCDRRKTRSNGQFSPRGRRKSALSSRQPHFQRPCSLSVDVDKHILPNVDQKGMKSALSSRKSPFQCPSSLSVDVDKHILSNGDPKGEHSSTCSSRHFEENLCISVSKKRNTSRVLPSNDLRRRNGRTFVLVDEEEPQLIDTTEQANKVDKCLKETKIYYPSRDDPESVEICYSDMECLAPEGYLSSTIMNFYIRYLQQPTSPTNRAQCDYHFFNTYFYKKLKEAVLNKRSGKETSFVKFRRWWKGVNIFQKAYIFLPIHDVLHWSLVIICIPDKEDESGPIILHLDSLGLHYSKPIFDNIRSGFLREEWNYLNQGEAPPDLPIAERIWKNLPRRIIEEPIAVPQQRNEYDCGLFVLFFMERFIEEAPERLKKKDLAMFGKQWFKPEQASGLRRKIRKLLMEEFYNSSKDKCALDPKPLSSVGASEKNEHE</sequence>
<feature type="compositionally biased region" description="Polar residues" evidence="5">
    <location>
        <begin position="32"/>
        <end position="51"/>
    </location>
</feature>
<proteinExistence type="inferred from homology"/>
<evidence type="ECO:0000256" key="5">
    <source>
        <dbReference type="SAM" id="MobiDB-lite"/>
    </source>
</evidence>
<dbReference type="PANTHER" id="PTHR46915:SF2">
    <property type="entry name" value="UBIQUITIN-LIKE PROTEASE 4"/>
    <property type="match status" value="1"/>
</dbReference>
<evidence type="ECO:0000256" key="3">
    <source>
        <dbReference type="ARBA" id="ARBA00022801"/>
    </source>
</evidence>
<comment type="similarity">
    <text evidence="1">Belongs to the peptidase C48 family.</text>
</comment>
<evidence type="ECO:0000256" key="4">
    <source>
        <dbReference type="ARBA" id="ARBA00022807"/>
    </source>
</evidence>
<dbReference type="EC" id="3.4.22.68" evidence="7"/>
<evidence type="ECO:0000256" key="2">
    <source>
        <dbReference type="ARBA" id="ARBA00022670"/>
    </source>
</evidence>
<evidence type="ECO:0000313" key="7">
    <source>
        <dbReference type="EMBL" id="MPA44113.1"/>
    </source>
</evidence>
<dbReference type="GO" id="GO:0016926">
    <property type="term" value="P:protein desumoylation"/>
    <property type="evidence" value="ECO:0007669"/>
    <property type="project" value="UniProtKB-ARBA"/>
</dbReference>
<feature type="region of interest" description="Disordered" evidence="5">
    <location>
        <begin position="586"/>
        <end position="607"/>
    </location>
</feature>
<dbReference type="EMBL" id="GHES01013554">
    <property type="protein sequence ID" value="MPA44113.1"/>
    <property type="molecule type" value="Transcribed_RNA"/>
</dbReference>
<dbReference type="InterPro" id="IPR038765">
    <property type="entry name" value="Papain-like_cys_pep_sf"/>
</dbReference>
<dbReference type="PROSITE" id="PS50600">
    <property type="entry name" value="ULP_PROTEASE"/>
    <property type="match status" value="1"/>
</dbReference>
<keyword evidence="4" id="KW-0788">Thiol protease</keyword>
<gene>
    <name evidence="7" type="ORF">Din_013554</name>
</gene>
<evidence type="ECO:0000259" key="6">
    <source>
        <dbReference type="PROSITE" id="PS50600"/>
    </source>
</evidence>
<dbReference type="Gene3D" id="3.30.310.130">
    <property type="entry name" value="Ubiquitin-related"/>
    <property type="match status" value="1"/>
</dbReference>
<feature type="domain" description="Ubiquitin-like protease family profile" evidence="6">
    <location>
        <begin position="345"/>
        <end position="539"/>
    </location>
</feature>
<protein>
    <submittedName>
        <fullName evidence="7">Putative ubiquitin-like-specific protease 1D isoform X2</fullName>
        <ecNumber evidence="7">3.4.22.68</ecNumber>
    </submittedName>
</protein>
<dbReference type="PANTHER" id="PTHR46915">
    <property type="entry name" value="UBIQUITIN-LIKE PROTEASE 4-RELATED"/>
    <property type="match status" value="1"/>
</dbReference>
<keyword evidence="2 7" id="KW-0645">Protease</keyword>
<feature type="compositionally biased region" description="Basic and acidic residues" evidence="5">
    <location>
        <begin position="1"/>
        <end position="25"/>
    </location>
</feature>
<reference evidence="7" key="1">
    <citation type="submission" date="2019-08" db="EMBL/GenBank/DDBJ databases">
        <title>Reference gene set and small RNA set construction with multiple tissues from Davidia involucrata Baill.</title>
        <authorList>
            <person name="Yang H."/>
            <person name="Zhou C."/>
            <person name="Li G."/>
            <person name="Wang J."/>
            <person name="Gao P."/>
            <person name="Wang M."/>
            <person name="Wang R."/>
            <person name="Zhao Y."/>
        </authorList>
    </citation>
    <scope>NUCLEOTIDE SEQUENCE</scope>
    <source>
        <tissue evidence="7">Mixed with DoveR01_LX</tissue>
    </source>
</reference>
<feature type="compositionally biased region" description="Polar residues" evidence="5">
    <location>
        <begin position="119"/>
        <end position="128"/>
    </location>
</feature>
<dbReference type="Pfam" id="PF02902">
    <property type="entry name" value="Peptidase_C48"/>
    <property type="match status" value="1"/>
</dbReference>